<feature type="transmembrane region" description="Helical" evidence="1">
    <location>
        <begin position="12"/>
        <end position="31"/>
    </location>
</feature>
<keyword evidence="3" id="KW-1185">Reference proteome</keyword>
<sequence length="144" mass="15110">MDTPPKALRTARILMFVQSVLGLFVGTLLLVAVTSSTVDDTGFALSLAVSAVLAAILFVCAVLLPRRQPWVRGTAIAVESVNAASALIGAIVLLASDATPAPTAAMPFILSALVLKPLLQPEVRAWYADRAPWPPTGHAEPKEN</sequence>
<dbReference type="RefSeq" id="WP_348956582.1">
    <property type="nucleotide sequence ID" value="NZ_JBDZYD010000020.1"/>
</dbReference>
<keyword evidence="1" id="KW-1133">Transmembrane helix</keyword>
<dbReference type="Proteomes" id="UP001440984">
    <property type="component" value="Unassembled WGS sequence"/>
</dbReference>
<protein>
    <recommendedName>
        <fullName evidence="4">ATP synthase protein I</fullName>
    </recommendedName>
</protein>
<feature type="transmembrane region" description="Helical" evidence="1">
    <location>
        <begin position="43"/>
        <end position="64"/>
    </location>
</feature>
<keyword evidence="1" id="KW-0472">Membrane</keyword>
<dbReference type="EMBL" id="JBDZYD010000020">
    <property type="protein sequence ID" value="MEQ0565491.1"/>
    <property type="molecule type" value="Genomic_DNA"/>
</dbReference>
<evidence type="ECO:0008006" key="4">
    <source>
        <dbReference type="Google" id="ProtNLM"/>
    </source>
</evidence>
<comment type="caution">
    <text evidence="2">The sequence shown here is derived from an EMBL/GenBank/DDBJ whole genome shotgun (WGS) entry which is preliminary data.</text>
</comment>
<evidence type="ECO:0000256" key="1">
    <source>
        <dbReference type="SAM" id="Phobius"/>
    </source>
</evidence>
<evidence type="ECO:0000313" key="3">
    <source>
        <dbReference type="Proteomes" id="UP001440984"/>
    </source>
</evidence>
<organism evidence="2 3">
    <name type="scientific">Amycolatopsis melonis</name>
    <dbReference type="NCBI Taxonomy" id="3156488"/>
    <lineage>
        <taxon>Bacteria</taxon>
        <taxon>Bacillati</taxon>
        <taxon>Actinomycetota</taxon>
        <taxon>Actinomycetes</taxon>
        <taxon>Pseudonocardiales</taxon>
        <taxon>Pseudonocardiaceae</taxon>
        <taxon>Amycolatopsis</taxon>
    </lineage>
</organism>
<keyword evidence="1" id="KW-0812">Transmembrane</keyword>
<proteinExistence type="predicted"/>
<name>A0ABV0LTL3_9PSEU</name>
<accession>A0ABV0LTL3</accession>
<reference evidence="2 3" key="1">
    <citation type="submission" date="2024-05" db="EMBL/GenBank/DDBJ databases">
        <authorList>
            <person name="Zhao H."/>
            <person name="Xu Y."/>
            <person name="Lin S."/>
            <person name="Spain J.C."/>
            <person name="Zhou N.-Y."/>
        </authorList>
    </citation>
    <scope>NUCLEOTIDE SEQUENCE [LARGE SCALE GENOMIC DNA]</scope>
    <source>
        <strain evidence="2 3">NEAU-NG30</strain>
    </source>
</reference>
<gene>
    <name evidence="2" type="ORF">ABJI51_40985</name>
</gene>
<evidence type="ECO:0000313" key="2">
    <source>
        <dbReference type="EMBL" id="MEQ0565491.1"/>
    </source>
</evidence>